<feature type="transmembrane region" description="Helical" evidence="1">
    <location>
        <begin position="152"/>
        <end position="170"/>
    </location>
</feature>
<dbReference type="EMBL" id="CAXLJM020000057">
    <property type="protein sequence ID" value="CAL8118220.1"/>
    <property type="molecule type" value="Genomic_DNA"/>
</dbReference>
<organism evidence="2 3">
    <name type="scientific">Orchesella dallaii</name>
    <dbReference type="NCBI Taxonomy" id="48710"/>
    <lineage>
        <taxon>Eukaryota</taxon>
        <taxon>Metazoa</taxon>
        <taxon>Ecdysozoa</taxon>
        <taxon>Arthropoda</taxon>
        <taxon>Hexapoda</taxon>
        <taxon>Collembola</taxon>
        <taxon>Entomobryomorpha</taxon>
        <taxon>Entomobryoidea</taxon>
        <taxon>Orchesellidae</taxon>
        <taxon>Orchesellinae</taxon>
        <taxon>Orchesella</taxon>
    </lineage>
</organism>
<comment type="caution">
    <text evidence="2">The sequence shown here is derived from an EMBL/GenBank/DDBJ whole genome shotgun (WGS) entry which is preliminary data.</text>
</comment>
<gene>
    <name evidence="2" type="ORF">ODALV1_LOCUS18037</name>
</gene>
<name>A0ABP1R2I4_9HEXA</name>
<proteinExistence type="predicted"/>
<evidence type="ECO:0000313" key="2">
    <source>
        <dbReference type="EMBL" id="CAL8118220.1"/>
    </source>
</evidence>
<keyword evidence="1" id="KW-0812">Transmembrane</keyword>
<evidence type="ECO:0008006" key="4">
    <source>
        <dbReference type="Google" id="ProtNLM"/>
    </source>
</evidence>
<feature type="transmembrane region" description="Helical" evidence="1">
    <location>
        <begin position="229"/>
        <end position="249"/>
    </location>
</feature>
<feature type="transmembrane region" description="Helical" evidence="1">
    <location>
        <begin position="36"/>
        <end position="55"/>
    </location>
</feature>
<keyword evidence="1" id="KW-1133">Transmembrane helix</keyword>
<reference evidence="2 3" key="1">
    <citation type="submission" date="2024-08" db="EMBL/GenBank/DDBJ databases">
        <authorList>
            <person name="Cucini C."/>
            <person name="Frati F."/>
        </authorList>
    </citation>
    <scope>NUCLEOTIDE SEQUENCE [LARGE SCALE GENOMIC DNA]</scope>
</reference>
<evidence type="ECO:0000256" key="1">
    <source>
        <dbReference type="SAM" id="Phobius"/>
    </source>
</evidence>
<keyword evidence="3" id="KW-1185">Reference proteome</keyword>
<feature type="transmembrane region" description="Helical" evidence="1">
    <location>
        <begin position="255"/>
        <end position="278"/>
    </location>
</feature>
<evidence type="ECO:0000313" key="3">
    <source>
        <dbReference type="Proteomes" id="UP001642540"/>
    </source>
</evidence>
<accession>A0ABP1R2I4</accession>
<keyword evidence="1" id="KW-0472">Membrane</keyword>
<protein>
    <recommendedName>
        <fullName evidence="4">Odorant receptor</fullName>
    </recommendedName>
</protein>
<feature type="transmembrane region" description="Helical" evidence="1">
    <location>
        <begin position="176"/>
        <end position="194"/>
    </location>
</feature>
<feature type="transmembrane region" description="Helical" evidence="1">
    <location>
        <begin position="106"/>
        <end position="131"/>
    </location>
</feature>
<dbReference type="Proteomes" id="UP001642540">
    <property type="component" value="Unassembled WGS sequence"/>
</dbReference>
<sequence>MGFGTCVGSVMFLLIREIYQPSSYLTAIHIGMYSEVVILTLTSWLVFLTFHGYWLEIVSGFNQLVTFEEYWTRESSTSPPTAKNNKGLTKKFRIRKLTSEELTGYFLTYAVLLAGIVAVPITAIFSVGTNIDPYFIIGEDYFLPPAAERSSAIIAFAFAVRFILVFFVGIEIVRSFFLVLLLTSSMGLVIKRLLAIILHIDNSHYNEAYQKFQLIWLQYYIIKSPFNNVLAIGSVIGFFGGTIIIWLSFNAWSHVTPVLASLFPFMALAILVILLVGISTQVSIVEQSNFFIYKWKQESLWQSGTRTRKDIQRCKLLGRTLRCLPVACGSCYGINSNTPFSFLQILMKAVTDSLLGIKM</sequence>